<gene>
    <name evidence="1" type="ORF">B1s21160_02070</name>
</gene>
<dbReference type="EMBL" id="CP016771">
    <property type="protein sequence ID" value="ASY13138.1"/>
    <property type="molecule type" value="Genomic_DNA"/>
</dbReference>
<accession>A0A249K8N2</accession>
<dbReference type="RefSeq" id="WP_095672224.1">
    <property type="nucleotide sequence ID" value="NZ_CP016771.1"/>
</dbReference>
<dbReference type="AlphaFoldDB" id="A0A249K8N2"/>
<name>A0A249K8N2_9ACTN</name>
<dbReference type="Proteomes" id="UP000217171">
    <property type="component" value="Chromosome"/>
</dbReference>
<dbReference type="KEGG" id="nhi:B1s21160_02070"/>
<evidence type="ECO:0000313" key="2">
    <source>
        <dbReference type="Proteomes" id="UP000217171"/>
    </source>
</evidence>
<sequence>MGSIILTGISHGKHQFSLTYPEVEGVVICMAHCKCGYEVEIINFRNYGGTKDLQMKWEKHIGTWKGWI</sequence>
<reference evidence="1 2" key="1">
    <citation type="submission" date="2016-07" db="EMBL/GenBank/DDBJ databases">
        <title>High microdiversification within the ubiquitous acI lineage of Actinobacteria.</title>
        <authorList>
            <person name="Neuenschwander S.M."/>
            <person name="Salcher M."/>
            <person name="Ghai R."/>
            <person name="Pernthaler J."/>
        </authorList>
    </citation>
    <scope>NUCLEOTIDE SEQUENCE [LARGE SCALE GENOMIC DNA]</scope>
    <source>
        <strain evidence="1">MMS-21-160</strain>
    </source>
</reference>
<protein>
    <submittedName>
        <fullName evidence="1">Uncharacterized protein</fullName>
    </submittedName>
</protein>
<proteinExistence type="predicted"/>
<organism evidence="1 2">
    <name type="scientific">Candidatus Nanopelagicus hibericus</name>
    <dbReference type="NCBI Taxonomy" id="1884915"/>
    <lineage>
        <taxon>Bacteria</taxon>
        <taxon>Bacillati</taxon>
        <taxon>Actinomycetota</taxon>
        <taxon>Actinomycetes</taxon>
        <taxon>Candidatus Nanopelagicales</taxon>
        <taxon>Candidatus Nanopelagicaceae</taxon>
        <taxon>Candidatus Nanopelagicus</taxon>
    </lineage>
</organism>
<evidence type="ECO:0000313" key="1">
    <source>
        <dbReference type="EMBL" id="ASY13138.1"/>
    </source>
</evidence>
<keyword evidence="2" id="KW-1185">Reference proteome</keyword>